<evidence type="ECO:0000313" key="2">
    <source>
        <dbReference type="Proteomes" id="UP000245629"/>
    </source>
</evidence>
<accession>A0A2S2CP98</accession>
<sequence length="116" mass="13049">MVAHILREQPILAQKNVPDTVHLSFANSWYAYIVALDLIGVDVDTVDDGVASELQFHLRNNFDSMSGAVFERTTILMMDLVMRAYGRRARWSGGAAGSSLARRLWPQRRKARTGGW</sequence>
<reference evidence="2" key="1">
    <citation type="submission" date="2018-05" db="EMBL/GenBank/DDBJ databases">
        <title>Azospirillum thermophila sp. nov., a novel isolated from hot spring.</title>
        <authorList>
            <person name="Zhao Z."/>
        </authorList>
    </citation>
    <scope>NUCLEOTIDE SEQUENCE [LARGE SCALE GENOMIC DNA]</scope>
    <source>
        <strain evidence="2">CFH 70021</strain>
    </source>
</reference>
<proteinExistence type="predicted"/>
<organism evidence="1 2">
    <name type="scientific">Azospirillum thermophilum</name>
    <dbReference type="NCBI Taxonomy" id="2202148"/>
    <lineage>
        <taxon>Bacteria</taxon>
        <taxon>Pseudomonadati</taxon>
        <taxon>Pseudomonadota</taxon>
        <taxon>Alphaproteobacteria</taxon>
        <taxon>Rhodospirillales</taxon>
        <taxon>Azospirillaceae</taxon>
        <taxon>Azospirillum</taxon>
    </lineage>
</organism>
<name>A0A2S2CP98_9PROT</name>
<dbReference type="AlphaFoldDB" id="A0A2S2CP98"/>
<dbReference type="Proteomes" id="UP000245629">
    <property type="component" value="Chromosome 2"/>
</dbReference>
<gene>
    <name evidence="1" type="ORF">DEW08_07680</name>
</gene>
<keyword evidence="2" id="KW-1185">Reference proteome</keyword>
<protein>
    <submittedName>
        <fullName evidence="1">Uncharacterized protein</fullName>
    </submittedName>
</protein>
<dbReference type="KEGG" id="azz:DEW08_07680"/>
<evidence type="ECO:0000313" key="1">
    <source>
        <dbReference type="EMBL" id="AWK86147.1"/>
    </source>
</evidence>
<dbReference type="EMBL" id="CP029353">
    <property type="protein sequence ID" value="AWK86147.1"/>
    <property type="molecule type" value="Genomic_DNA"/>
</dbReference>